<evidence type="ECO:0000313" key="5">
    <source>
        <dbReference type="Proteomes" id="UP000193587"/>
    </source>
</evidence>
<sequence>MSNTDENDKNVNRFVTLESEESRELVEELLEIEKVDEKTACKIADLLPADRDKLRSVHAKERYSLSGNELDEILDVVAKYVRLAKKRDERDLDRVNTQVREERRQEATKKWRLQPIKKFREAKKKDGRLDHDLNDMERGIRRFEDFLLGGIDADTESRILGVRDAIDKDIEKFRDEVLKDSDLRNSTIAHRLGYLNQFYNELDAKYAVAGNPVTEPLADFRDNHDTDAKRPHIPFDRMQVFLNWLTHPFSRCFWLAGFKHGTRASEVINYDLRCLHIDHPIFWKIIDEHDVTLDPRIRDKPDTILVYEEFNKGDEIPNEDTPGPETEGEIRNKAAGNKRKEEGGSVLPLDSEFKTALIEYLLVRPPTYGRTIHPLFAIGGNKNVARRPDYNTIAQRLWTRKSYEDSIQRFSEQEAMEKCPTCGETLIEENLANAEETGRRFRCRHCTNQFWRSIHWDTGLDTEQKVTFHEARHYFTNGHDPRATKLHDGAIPDKIRKKRIRGDSDNDGDTEDGTYKDKNYENYDGDIRQPYLDGIYKFNIYDDPIPAVGEGWDV</sequence>
<accession>A0A1X4GBK9</accession>
<feature type="region of interest" description="Disordered" evidence="2">
    <location>
        <begin position="497"/>
        <end position="521"/>
    </location>
</feature>
<dbReference type="GO" id="GO:0030880">
    <property type="term" value="C:RNA polymerase complex"/>
    <property type="evidence" value="ECO:0007669"/>
    <property type="project" value="InterPro"/>
</dbReference>
<evidence type="ECO:0000259" key="3">
    <source>
        <dbReference type="PROSITE" id="PS51900"/>
    </source>
</evidence>
<keyword evidence="1" id="KW-0238">DNA-binding</keyword>
<reference evidence="4 5" key="1">
    <citation type="submission" date="2017-04" db="EMBL/GenBank/DDBJ databases">
        <title>MLSA of the genus Halorubrum.</title>
        <authorList>
            <person name="De La Haba R."/>
            <person name="Sanchez-Porro C."/>
            <person name="Infante-Dominguez C."/>
            <person name="Ventosa A."/>
        </authorList>
    </citation>
    <scope>NUCLEOTIDE SEQUENCE [LARGE SCALE GENOMIC DNA]</scope>
    <source>
        <strain evidence="4 5">DSM 17463</strain>
    </source>
</reference>
<dbReference type="STRING" id="1121945.GCA_000421805_03277"/>
<dbReference type="AlphaFoldDB" id="A0A1X4GBK9"/>
<organism evidence="4 5">
    <name type="scientific">Halorubrum ezzemoulense DSM 17463</name>
    <dbReference type="NCBI Taxonomy" id="1121945"/>
    <lineage>
        <taxon>Archaea</taxon>
        <taxon>Methanobacteriati</taxon>
        <taxon>Methanobacteriota</taxon>
        <taxon>Stenosarchaea group</taxon>
        <taxon>Halobacteria</taxon>
        <taxon>Halobacteriales</taxon>
        <taxon>Haloferacaceae</taxon>
        <taxon>Halorubrum</taxon>
    </lineage>
</organism>
<dbReference type="InterPro" id="IPR010924">
    <property type="entry name" value="Rpo4"/>
</dbReference>
<dbReference type="InterPro" id="IPR044876">
    <property type="entry name" value="HRDC_dom_sf"/>
</dbReference>
<dbReference type="GO" id="GO:0006352">
    <property type="term" value="P:DNA-templated transcription initiation"/>
    <property type="evidence" value="ECO:0007669"/>
    <property type="project" value="InterPro"/>
</dbReference>
<feature type="compositionally biased region" description="Basic and acidic residues" evidence="2">
    <location>
        <begin position="328"/>
        <end position="343"/>
    </location>
</feature>
<protein>
    <recommendedName>
        <fullName evidence="3">Core-binding (CB) domain-containing protein</fullName>
    </recommendedName>
</protein>
<dbReference type="Proteomes" id="UP000193587">
    <property type="component" value="Unassembled WGS sequence"/>
</dbReference>
<evidence type="ECO:0000256" key="1">
    <source>
        <dbReference type="PROSITE-ProRule" id="PRU01248"/>
    </source>
</evidence>
<dbReference type="SUPFAM" id="SSF47819">
    <property type="entry name" value="HRDC-like"/>
    <property type="match status" value="1"/>
</dbReference>
<feature type="domain" description="Core-binding (CB)" evidence="3">
    <location>
        <begin position="110"/>
        <end position="203"/>
    </location>
</feature>
<name>A0A1X4GBK9_HALEZ</name>
<comment type="caution">
    <text evidence="4">The sequence shown here is derived from an EMBL/GenBank/DDBJ whole genome shotgun (WGS) entry which is preliminary data.</text>
</comment>
<dbReference type="InterPro" id="IPR005574">
    <property type="entry name" value="Rpb4/RPC9"/>
</dbReference>
<dbReference type="PROSITE" id="PS51900">
    <property type="entry name" value="CB"/>
    <property type="match status" value="1"/>
</dbReference>
<dbReference type="InterPro" id="IPR011010">
    <property type="entry name" value="DNA_brk_join_enz"/>
</dbReference>
<gene>
    <name evidence="4" type="ORF">B9H04_14085</name>
</gene>
<proteinExistence type="predicted"/>
<dbReference type="Pfam" id="PF03874">
    <property type="entry name" value="RNA_pol_Rpb4"/>
    <property type="match status" value="1"/>
</dbReference>
<dbReference type="PANTHER" id="PTHR39646:SF1">
    <property type="entry name" value="DNA-DIRECTED RNA POLYMERASE SUBUNIT RPO4"/>
    <property type="match status" value="1"/>
</dbReference>
<dbReference type="InterPro" id="IPR010997">
    <property type="entry name" value="HRDC-like_sf"/>
</dbReference>
<evidence type="ECO:0000313" key="4">
    <source>
        <dbReference type="EMBL" id="OSO94574.1"/>
    </source>
</evidence>
<feature type="region of interest" description="Disordered" evidence="2">
    <location>
        <begin position="313"/>
        <end position="344"/>
    </location>
</feature>
<dbReference type="SUPFAM" id="SSF56349">
    <property type="entry name" value="DNA breaking-rejoining enzymes"/>
    <property type="match status" value="1"/>
</dbReference>
<evidence type="ECO:0000256" key="2">
    <source>
        <dbReference type="SAM" id="MobiDB-lite"/>
    </source>
</evidence>
<dbReference type="PANTHER" id="PTHR39646">
    <property type="entry name" value="RNA POLYMERASE RPB4"/>
    <property type="match status" value="1"/>
</dbReference>
<dbReference type="EMBL" id="NEDJ01000061">
    <property type="protein sequence ID" value="OSO94574.1"/>
    <property type="molecule type" value="Genomic_DNA"/>
</dbReference>
<dbReference type="InterPro" id="IPR044068">
    <property type="entry name" value="CB"/>
</dbReference>
<dbReference type="GO" id="GO:0003677">
    <property type="term" value="F:DNA binding"/>
    <property type="evidence" value="ECO:0007669"/>
    <property type="project" value="UniProtKB-UniRule"/>
</dbReference>
<dbReference type="GO" id="GO:0000166">
    <property type="term" value="F:nucleotide binding"/>
    <property type="evidence" value="ECO:0007669"/>
    <property type="project" value="InterPro"/>
</dbReference>
<dbReference type="Gene3D" id="1.10.150.80">
    <property type="entry name" value="HRDC domain"/>
    <property type="match status" value="1"/>
</dbReference>